<evidence type="ECO:0000256" key="1">
    <source>
        <dbReference type="ARBA" id="ARBA00044755"/>
    </source>
</evidence>
<dbReference type="PANTHER" id="PTHR35024">
    <property type="entry name" value="HYPOTHETICAL CYTOSOLIC PROTEIN"/>
    <property type="match status" value="1"/>
</dbReference>
<accession>Q2RPD5</accession>
<dbReference type="AlphaFoldDB" id="Q2RPD5"/>
<dbReference type="Pfam" id="PF04519">
    <property type="entry name" value="Bactofilin"/>
    <property type="match status" value="1"/>
</dbReference>
<evidence type="ECO:0000313" key="4">
    <source>
        <dbReference type="Proteomes" id="UP000001929"/>
    </source>
</evidence>
<gene>
    <name evidence="3" type="ordered locus">Rru_A3215</name>
</gene>
<keyword evidence="4" id="KW-1185">Reference proteome</keyword>
<reference evidence="3 4" key="1">
    <citation type="journal article" date="2011" name="Stand. Genomic Sci.">
        <title>Complete genome sequence of Rhodospirillum rubrum type strain (S1).</title>
        <authorList>
            <person name="Munk A.C."/>
            <person name="Copeland A."/>
            <person name="Lucas S."/>
            <person name="Lapidus A."/>
            <person name="Del Rio T.G."/>
            <person name="Barry K."/>
            <person name="Detter J.C."/>
            <person name="Hammon N."/>
            <person name="Israni S."/>
            <person name="Pitluck S."/>
            <person name="Brettin T."/>
            <person name="Bruce D."/>
            <person name="Han C."/>
            <person name="Tapia R."/>
            <person name="Gilna P."/>
            <person name="Schmutz J."/>
            <person name="Larimer F."/>
            <person name="Land M."/>
            <person name="Kyrpides N.C."/>
            <person name="Mavromatis K."/>
            <person name="Richardson P."/>
            <person name="Rohde M."/>
            <person name="Goker M."/>
            <person name="Klenk H.P."/>
            <person name="Zhang Y."/>
            <person name="Roberts G.P."/>
            <person name="Reslewic S."/>
            <person name="Schwartz D.C."/>
        </authorList>
    </citation>
    <scope>NUCLEOTIDE SEQUENCE [LARGE SCALE GENOMIC DNA]</scope>
    <source>
        <strain evidence="4">ATCC 11170 / ATH 1.1.1 / DSM 467 / LMG 4362 / NCIMB 8255 / S1</strain>
    </source>
</reference>
<dbReference type="RefSeq" id="WP_011390963.1">
    <property type="nucleotide sequence ID" value="NC_007643.1"/>
</dbReference>
<organism evidence="3 4">
    <name type="scientific">Rhodospirillum rubrum (strain ATCC 11170 / ATH 1.1.1 / DSM 467 / LMG 4362 / NCIMB 8255 / S1)</name>
    <dbReference type="NCBI Taxonomy" id="269796"/>
    <lineage>
        <taxon>Bacteria</taxon>
        <taxon>Pseudomonadati</taxon>
        <taxon>Pseudomonadota</taxon>
        <taxon>Alphaproteobacteria</taxon>
        <taxon>Rhodospirillales</taxon>
        <taxon>Rhodospirillaceae</taxon>
        <taxon>Rhodospirillum</taxon>
    </lineage>
</organism>
<evidence type="ECO:0000256" key="2">
    <source>
        <dbReference type="SAM" id="MobiDB-lite"/>
    </source>
</evidence>
<dbReference type="PANTHER" id="PTHR35024:SF4">
    <property type="entry name" value="POLYMER-FORMING CYTOSKELETAL PROTEIN"/>
    <property type="match status" value="1"/>
</dbReference>
<dbReference type="PhylomeDB" id="Q2RPD5"/>
<dbReference type="HOGENOM" id="CLU_1905107_0_0_5"/>
<protein>
    <recommendedName>
        <fullName evidence="5">Polymer-forming cytoskeletal protein</fullName>
    </recommendedName>
</protein>
<proteinExistence type="inferred from homology"/>
<dbReference type="Proteomes" id="UP000001929">
    <property type="component" value="Chromosome"/>
</dbReference>
<dbReference type="EnsemblBacteria" id="ABC24010">
    <property type="protein sequence ID" value="ABC24010"/>
    <property type="gene ID" value="Rru_A3215"/>
</dbReference>
<dbReference type="InterPro" id="IPR007607">
    <property type="entry name" value="BacA/B"/>
</dbReference>
<dbReference type="PATRIC" id="fig|269796.9.peg.3330"/>
<comment type="similarity">
    <text evidence="1">Belongs to the bactofilin family.</text>
</comment>
<name>Q2RPD5_RHORT</name>
<feature type="region of interest" description="Disordered" evidence="2">
    <location>
        <begin position="105"/>
        <end position="133"/>
    </location>
</feature>
<evidence type="ECO:0008006" key="5">
    <source>
        <dbReference type="Google" id="ProtNLM"/>
    </source>
</evidence>
<dbReference type="EMBL" id="CP000230">
    <property type="protein sequence ID" value="ABC24010.1"/>
    <property type="molecule type" value="Genomic_DNA"/>
</dbReference>
<sequence>MSTQPVQGAAAEPKEARPSYIAPDLVVRGKISCAGDLHVGGRIEGEVTCGQISVIGGGAIDGVVHAERLTLESGSQISGDVWTTLLGVKGDARVSARVHARGAQRAFAADNAEESRRGSPASRSSVVEAFPAA</sequence>
<evidence type="ECO:0000313" key="3">
    <source>
        <dbReference type="EMBL" id="ABC24010.1"/>
    </source>
</evidence>
<dbReference type="KEGG" id="rru:Rru_A3215"/>